<feature type="region of interest" description="Disordered" evidence="1">
    <location>
        <begin position="1"/>
        <end position="58"/>
    </location>
</feature>
<dbReference type="EMBL" id="LGRN01000016">
    <property type="protein sequence ID" value="OJD19177.1"/>
    <property type="molecule type" value="Genomic_DNA"/>
</dbReference>
<dbReference type="VEuPathDB" id="FungiDB:AJ78_00879"/>
<accession>A0A1J9PRY4</accession>
<dbReference type="Proteomes" id="UP000182235">
    <property type="component" value="Unassembled WGS sequence"/>
</dbReference>
<feature type="compositionally biased region" description="Basic and acidic residues" evidence="1">
    <location>
        <begin position="8"/>
        <end position="27"/>
    </location>
</feature>
<dbReference type="AlphaFoldDB" id="A0A1J9PRY4"/>
<comment type="caution">
    <text evidence="2">The sequence shown here is derived from an EMBL/GenBank/DDBJ whole genome shotgun (WGS) entry which is preliminary data.</text>
</comment>
<evidence type="ECO:0000256" key="1">
    <source>
        <dbReference type="SAM" id="MobiDB-lite"/>
    </source>
</evidence>
<protein>
    <submittedName>
        <fullName evidence="2">Uncharacterized protein</fullName>
    </submittedName>
</protein>
<evidence type="ECO:0000313" key="3">
    <source>
        <dbReference type="Proteomes" id="UP000182235"/>
    </source>
</evidence>
<name>A0A1J9PRY4_9EURO</name>
<keyword evidence="3" id="KW-1185">Reference proteome</keyword>
<sequence length="130" mass="13844">MSATGAKELNHHQSTLEEEGLESHRGELASADTKTTTDRSPLSLSSSASSSPQVVGFLLTPSPSGMTSLCQIGRHSDPCKQPPTTHLEGIQGSPKLTVANDPFDRVGELITAAAIIEKSAKMYFMFSEEL</sequence>
<organism evidence="2 3">
    <name type="scientific">Emergomyces pasteurianus Ep9510</name>
    <dbReference type="NCBI Taxonomy" id="1447872"/>
    <lineage>
        <taxon>Eukaryota</taxon>
        <taxon>Fungi</taxon>
        <taxon>Dikarya</taxon>
        <taxon>Ascomycota</taxon>
        <taxon>Pezizomycotina</taxon>
        <taxon>Eurotiomycetes</taxon>
        <taxon>Eurotiomycetidae</taxon>
        <taxon>Onygenales</taxon>
        <taxon>Ajellomycetaceae</taxon>
        <taxon>Emergomyces</taxon>
    </lineage>
</organism>
<gene>
    <name evidence="2" type="ORF">AJ78_00879</name>
</gene>
<evidence type="ECO:0000313" key="2">
    <source>
        <dbReference type="EMBL" id="OJD19177.1"/>
    </source>
</evidence>
<feature type="compositionally biased region" description="Low complexity" evidence="1">
    <location>
        <begin position="40"/>
        <end position="52"/>
    </location>
</feature>
<reference evidence="2 3" key="1">
    <citation type="submission" date="2015-07" db="EMBL/GenBank/DDBJ databases">
        <title>Emmonsia species relationships and genome sequence.</title>
        <authorList>
            <consortium name="The Broad Institute Genomics Platform"/>
            <person name="Cuomo C.A."/>
            <person name="Munoz J.F."/>
            <person name="Imamovic A."/>
            <person name="Priest M.E."/>
            <person name="Young S."/>
            <person name="Clay O.K."/>
            <person name="McEwen J.G."/>
        </authorList>
    </citation>
    <scope>NUCLEOTIDE SEQUENCE [LARGE SCALE GENOMIC DNA]</scope>
    <source>
        <strain evidence="2 3">UAMH 9510</strain>
    </source>
</reference>
<proteinExistence type="predicted"/>